<dbReference type="Pfam" id="PF09265">
    <property type="entry name" value="Cytokin-bind"/>
    <property type="match status" value="1"/>
</dbReference>
<evidence type="ECO:0000256" key="1">
    <source>
        <dbReference type="ARBA" id="ARBA00001974"/>
    </source>
</evidence>
<dbReference type="EMBL" id="CP126654">
    <property type="protein sequence ID" value="WJZ90925.1"/>
    <property type="molecule type" value="Genomic_DNA"/>
</dbReference>
<dbReference type="SUPFAM" id="SSF55103">
    <property type="entry name" value="FAD-linked oxidases, C-terminal domain"/>
    <property type="match status" value="1"/>
</dbReference>
<dbReference type="PANTHER" id="PTHR13878:SF127">
    <property type="entry name" value="CYTOKININ DEHYDROGENASE 3"/>
    <property type="match status" value="1"/>
</dbReference>
<sequence length="245" mass="27862">MAPHGVVVEMRSLNNHSRRGGIRVTTNPTLVSWTDYLYLAVGGTLSNAGISGQTFPMVLRSAMSMKWMLLLVKGNLWLIPNTNPQLFFAVLRGLGQFGIITRARIALEPVQKRLKWTHMFYDKYSKFSRDQKHLISINGLDYLEDTPFSHPLTTRVSISSLISKNAIIYCLEVVKYYDEFTSHTDDEDIQELLKGLNFLPGFVFTKDVPLVDFISCLSGELDLRAKGLRDVPHPWPNLFVSRSRI</sequence>
<comment type="similarity">
    <text evidence="2">Belongs to the oxygen-dependent FAD-linked oxidoreductase family.</text>
</comment>
<keyword evidence="3" id="KW-0285">Flavoprotein</keyword>
<evidence type="ECO:0000259" key="6">
    <source>
        <dbReference type="Pfam" id="PF09265"/>
    </source>
</evidence>
<dbReference type="Gene3D" id="3.40.462.10">
    <property type="entry name" value="FAD-linked oxidases, C-terminal domain"/>
    <property type="match status" value="1"/>
</dbReference>
<protein>
    <recommendedName>
        <fullName evidence="6">Cytokinin dehydrogenase 1 FAD/cytokinin binding domain-containing protein</fullName>
    </recommendedName>
</protein>
<evidence type="ECO:0000313" key="7">
    <source>
        <dbReference type="EMBL" id="WJZ90925.1"/>
    </source>
</evidence>
<dbReference type="Gene3D" id="3.30.465.10">
    <property type="match status" value="1"/>
</dbReference>
<dbReference type="InterPro" id="IPR036318">
    <property type="entry name" value="FAD-bd_PCMH-like_sf"/>
</dbReference>
<comment type="cofactor">
    <cofactor evidence="1">
        <name>FAD</name>
        <dbReference type="ChEBI" id="CHEBI:57692"/>
    </cofactor>
</comment>
<dbReference type="InterPro" id="IPR016169">
    <property type="entry name" value="FAD-bd_PCMH_sub2"/>
</dbReference>
<dbReference type="Proteomes" id="UP001227230">
    <property type="component" value="Chromosome 7"/>
</dbReference>
<keyword evidence="5" id="KW-0560">Oxidoreductase</keyword>
<dbReference type="PANTHER" id="PTHR13878">
    <property type="entry name" value="GULONOLACTONE OXIDASE"/>
    <property type="match status" value="1"/>
</dbReference>
<accession>A0ABY9C7D5</accession>
<evidence type="ECO:0000256" key="3">
    <source>
        <dbReference type="ARBA" id="ARBA00022630"/>
    </source>
</evidence>
<organism evidence="7 8">
    <name type="scientific">Vitis vinifera</name>
    <name type="common">Grape</name>
    <dbReference type="NCBI Taxonomy" id="29760"/>
    <lineage>
        <taxon>Eukaryota</taxon>
        <taxon>Viridiplantae</taxon>
        <taxon>Streptophyta</taxon>
        <taxon>Embryophyta</taxon>
        <taxon>Tracheophyta</taxon>
        <taxon>Spermatophyta</taxon>
        <taxon>Magnoliopsida</taxon>
        <taxon>eudicotyledons</taxon>
        <taxon>Gunneridae</taxon>
        <taxon>Pentapetalae</taxon>
        <taxon>rosids</taxon>
        <taxon>Vitales</taxon>
        <taxon>Vitaceae</taxon>
        <taxon>Viteae</taxon>
        <taxon>Vitis</taxon>
    </lineage>
</organism>
<dbReference type="InterPro" id="IPR016164">
    <property type="entry name" value="FAD-linked_Oxase-like_C"/>
</dbReference>
<evidence type="ECO:0000313" key="8">
    <source>
        <dbReference type="Proteomes" id="UP001227230"/>
    </source>
</evidence>
<reference evidence="7 8" key="1">
    <citation type="journal article" date="2023" name="Hortic Res">
        <title>The complete reference genome for grapevine (Vitis vinifera L.) genetics and breeding.</title>
        <authorList>
            <person name="Shi X."/>
            <person name="Cao S."/>
            <person name="Wang X."/>
            <person name="Huang S."/>
            <person name="Wang Y."/>
            <person name="Liu Z."/>
            <person name="Liu W."/>
            <person name="Leng X."/>
            <person name="Peng Y."/>
            <person name="Wang N."/>
            <person name="Wang Y."/>
            <person name="Ma Z."/>
            <person name="Xu X."/>
            <person name="Zhang F."/>
            <person name="Xue H."/>
            <person name="Zhong H."/>
            <person name="Wang Y."/>
            <person name="Zhang K."/>
            <person name="Velt A."/>
            <person name="Avia K."/>
            <person name="Holtgrawe D."/>
            <person name="Grimplet J."/>
            <person name="Matus J.T."/>
            <person name="Ware D."/>
            <person name="Wu X."/>
            <person name="Wang H."/>
            <person name="Liu C."/>
            <person name="Fang Y."/>
            <person name="Rustenholz C."/>
            <person name="Cheng Z."/>
            <person name="Xiao H."/>
            <person name="Zhou Y."/>
        </authorList>
    </citation>
    <scope>NUCLEOTIDE SEQUENCE [LARGE SCALE GENOMIC DNA]</scope>
    <source>
        <strain evidence="8">cv. Pinot noir / PN40024</strain>
        <tissue evidence="7">Leaf</tissue>
    </source>
</reference>
<evidence type="ECO:0000256" key="4">
    <source>
        <dbReference type="ARBA" id="ARBA00022827"/>
    </source>
</evidence>
<keyword evidence="8" id="KW-1185">Reference proteome</keyword>
<dbReference type="InterPro" id="IPR050432">
    <property type="entry name" value="FAD-linked_Oxidoreductases_BP"/>
</dbReference>
<name>A0ABY9C7D5_VITVI</name>
<evidence type="ECO:0000256" key="2">
    <source>
        <dbReference type="ARBA" id="ARBA00005466"/>
    </source>
</evidence>
<dbReference type="InterPro" id="IPR015345">
    <property type="entry name" value="Cytokinin_DH_FAD/cytokin-bd"/>
</dbReference>
<gene>
    <name evidence="7" type="ORF">VitviT2T_010040</name>
</gene>
<keyword evidence="4" id="KW-0274">FAD</keyword>
<feature type="domain" description="Cytokinin dehydrogenase 1 FAD/cytokinin binding" evidence="6">
    <location>
        <begin position="112"/>
        <end position="245"/>
    </location>
</feature>
<evidence type="ECO:0000256" key="5">
    <source>
        <dbReference type="ARBA" id="ARBA00023002"/>
    </source>
</evidence>
<dbReference type="SUPFAM" id="SSF56176">
    <property type="entry name" value="FAD-binding/transporter-associated domain-like"/>
    <property type="match status" value="1"/>
</dbReference>
<dbReference type="InterPro" id="IPR016170">
    <property type="entry name" value="Cytok_DH_C_sf"/>
</dbReference>
<proteinExistence type="inferred from homology"/>